<dbReference type="InterPro" id="IPR040976">
    <property type="entry name" value="Pkinase_fungal"/>
</dbReference>
<organism evidence="3">
    <name type="scientific">Ganoderma boninense</name>
    <dbReference type="NCBI Taxonomy" id="34458"/>
    <lineage>
        <taxon>Eukaryota</taxon>
        <taxon>Fungi</taxon>
        <taxon>Dikarya</taxon>
        <taxon>Basidiomycota</taxon>
        <taxon>Agaricomycotina</taxon>
        <taxon>Agaricomycetes</taxon>
        <taxon>Polyporales</taxon>
        <taxon>Polyporaceae</taxon>
        <taxon>Ganoderma</taxon>
    </lineage>
</organism>
<proteinExistence type="predicted"/>
<evidence type="ECO:0000256" key="1">
    <source>
        <dbReference type="SAM" id="MobiDB-lite"/>
    </source>
</evidence>
<sequence length="589" mass="65658">MEVPVQIKHETVARTTASPGTNSPPSSPAPSLPLPPVSPVPDSDSSIYTTCESSEAQRLERYSHMMDYVAELCDRQHRLFVYMISFVNDRGRLIRFERAGASMSVEFDYALHPEIIGKFLYRLAQQDRAGRGYDPTVTPASEADAKLFRRLHTRYVPDSADANRAVLPSDPVERREFLIGKPMSASRALYGRGTKVYTAYDIATGKIVVIKDSWRPSSNKIRSEYDTYVLLNSAERPAGQPLLIPTLLGGGDVIWNGVVQDTPTSAGQDSDRLLTARTHVRLVLKEVCRPLEDFTNSLELVVAVLCAIDAHSVAWLSARILHRDVSTGNILILDEDPEGPPNPQTAKSLLANWDLARTQEELENPACSHNARSGTWPFISARLQHTGPEQRHELADDLESFVHVLNYCALRHLPNELSEDGDHLVASFIARVYDRVRCSSSDGLYRGSIEKLQLLVNNKPFVELRPREQQPLQSLLDALSELCYRHYHHIQFPLPQPPNPIVEKMSVHRGRFSHMHISDVVAAAKPEQHAIETVAVATTRSLPPPDPSKSPLNSHDAIAWAFLHTLEPPTSNHPAYGLGWPAADKLKRV</sequence>
<dbReference type="GO" id="GO:0005524">
    <property type="term" value="F:ATP binding"/>
    <property type="evidence" value="ECO:0007669"/>
    <property type="project" value="UniProtKB-KW"/>
</dbReference>
<dbReference type="PROSITE" id="PS00109">
    <property type="entry name" value="PROTEIN_KINASE_TYR"/>
    <property type="match status" value="1"/>
</dbReference>
<dbReference type="GO" id="GO:0004672">
    <property type="term" value="F:protein kinase activity"/>
    <property type="evidence" value="ECO:0007669"/>
    <property type="project" value="InterPro"/>
</dbReference>
<dbReference type="PANTHER" id="PTHR38248">
    <property type="entry name" value="FUNK1 6"/>
    <property type="match status" value="1"/>
</dbReference>
<dbReference type="Gene3D" id="1.10.510.10">
    <property type="entry name" value="Transferase(Phosphotransferase) domain 1"/>
    <property type="match status" value="1"/>
</dbReference>
<dbReference type="SUPFAM" id="SSF56112">
    <property type="entry name" value="Protein kinase-like (PK-like)"/>
    <property type="match status" value="1"/>
</dbReference>
<feature type="domain" description="Fungal-type protein kinase" evidence="2">
    <location>
        <begin position="272"/>
        <end position="407"/>
    </location>
</feature>
<feature type="region of interest" description="Disordered" evidence="1">
    <location>
        <begin position="1"/>
        <end position="46"/>
    </location>
</feature>
<protein>
    <submittedName>
        <fullName evidence="3">ATP-binding cassette sub-family A member 8-A</fullName>
    </submittedName>
</protein>
<evidence type="ECO:0000259" key="2">
    <source>
        <dbReference type="Pfam" id="PF17667"/>
    </source>
</evidence>
<dbReference type="InterPro" id="IPR008266">
    <property type="entry name" value="Tyr_kinase_AS"/>
</dbReference>
<gene>
    <name evidence="3" type="primary">G4NDE1</name>
</gene>
<dbReference type="EMBL" id="LR730027">
    <property type="protein sequence ID" value="VWP02218.1"/>
    <property type="molecule type" value="Genomic_DNA"/>
</dbReference>
<dbReference type="PANTHER" id="PTHR38248:SF2">
    <property type="entry name" value="FUNK1 11"/>
    <property type="match status" value="1"/>
</dbReference>
<reference evidence="3" key="1">
    <citation type="submission" date="2019-10" db="EMBL/GenBank/DDBJ databases">
        <authorList>
            <person name="Nor Muhammad N."/>
        </authorList>
    </citation>
    <scope>NUCLEOTIDE SEQUENCE</scope>
</reference>
<dbReference type="InterPro" id="IPR011009">
    <property type="entry name" value="Kinase-like_dom_sf"/>
</dbReference>
<name>A0A5K1K883_9APHY</name>
<accession>A0A5K1K883</accession>
<keyword evidence="3" id="KW-0547">Nucleotide-binding</keyword>
<evidence type="ECO:0000313" key="3">
    <source>
        <dbReference type="EMBL" id="VWP02218.1"/>
    </source>
</evidence>
<feature type="compositionally biased region" description="Pro residues" evidence="1">
    <location>
        <begin position="25"/>
        <end position="39"/>
    </location>
</feature>
<dbReference type="AlphaFoldDB" id="A0A5K1K883"/>
<keyword evidence="3" id="KW-0067">ATP-binding</keyword>
<dbReference type="Pfam" id="PF17667">
    <property type="entry name" value="Pkinase_fungal"/>
    <property type="match status" value="2"/>
</dbReference>
<feature type="domain" description="Fungal-type protein kinase" evidence="2">
    <location>
        <begin position="53"/>
        <end position="225"/>
    </location>
</feature>